<dbReference type="Proteomes" id="UP000322791">
    <property type="component" value="Unassembled WGS sequence"/>
</dbReference>
<keyword evidence="3" id="KW-1185">Reference proteome</keyword>
<dbReference type="AlphaFoldDB" id="A0A5D6VD56"/>
<proteinExistence type="predicted"/>
<keyword evidence="1" id="KW-1133">Transmembrane helix</keyword>
<keyword evidence="1" id="KW-0472">Membrane</keyword>
<feature type="transmembrane region" description="Helical" evidence="1">
    <location>
        <begin position="134"/>
        <end position="152"/>
    </location>
</feature>
<protein>
    <submittedName>
        <fullName evidence="2">Uncharacterized protein</fullName>
    </submittedName>
</protein>
<feature type="transmembrane region" description="Helical" evidence="1">
    <location>
        <begin position="96"/>
        <end position="114"/>
    </location>
</feature>
<comment type="caution">
    <text evidence="2">The sequence shown here is derived from an EMBL/GenBank/DDBJ whole genome shotgun (WGS) entry which is preliminary data.</text>
</comment>
<gene>
    <name evidence="2" type="ORF">FY528_03290</name>
</gene>
<evidence type="ECO:0000313" key="2">
    <source>
        <dbReference type="EMBL" id="TYZ13446.1"/>
    </source>
</evidence>
<organism evidence="2 3">
    <name type="scientific">Hymenobacter lutimineralis</name>
    <dbReference type="NCBI Taxonomy" id="2606448"/>
    <lineage>
        <taxon>Bacteria</taxon>
        <taxon>Pseudomonadati</taxon>
        <taxon>Bacteroidota</taxon>
        <taxon>Cytophagia</taxon>
        <taxon>Cytophagales</taxon>
        <taxon>Hymenobacteraceae</taxon>
        <taxon>Hymenobacter</taxon>
    </lineage>
</organism>
<dbReference type="RefSeq" id="WP_149069563.1">
    <property type="nucleotide sequence ID" value="NZ_VTHL01000002.1"/>
</dbReference>
<feature type="transmembrane region" description="Helical" evidence="1">
    <location>
        <begin position="69"/>
        <end position="89"/>
    </location>
</feature>
<dbReference type="NCBIfam" id="NF046082">
    <property type="entry name" value="assoc_w_XrtX"/>
    <property type="match status" value="1"/>
</dbReference>
<evidence type="ECO:0000256" key="1">
    <source>
        <dbReference type="SAM" id="Phobius"/>
    </source>
</evidence>
<name>A0A5D6VD56_9BACT</name>
<reference evidence="2 3" key="1">
    <citation type="submission" date="2019-08" db="EMBL/GenBank/DDBJ databases">
        <authorList>
            <person name="Seo M.-J."/>
        </authorList>
    </citation>
    <scope>NUCLEOTIDE SEQUENCE [LARGE SCALE GENOMIC DNA]</scope>
    <source>
        <strain evidence="2 3">KIGAM108</strain>
    </source>
</reference>
<keyword evidence="1" id="KW-0812">Transmembrane</keyword>
<accession>A0A5D6VD56</accession>
<sequence>MSVRSLFLTRWLRFAGCAVLLVLLLLLGSNDSWVFSKLTQGWQHYSGSLPAALSAPTDPAITKRLVPVVVLYTLLYIGLCLLLLALLLGTWQRFRFALYAYAGSFVLCLLLLVLGKLTHNALGMYQLGRNLIDFTVSPLPVMGLAPLLYWYYPAPALSNRQQEQPIKKPPCL</sequence>
<evidence type="ECO:0000313" key="3">
    <source>
        <dbReference type="Proteomes" id="UP000322791"/>
    </source>
</evidence>
<dbReference type="EMBL" id="VTHL01000002">
    <property type="protein sequence ID" value="TYZ13446.1"/>
    <property type="molecule type" value="Genomic_DNA"/>
</dbReference>